<organism evidence="2 3">
    <name type="scientific">Blastococcus saxobsidens (strain DD2)</name>
    <dbReference type="NCBI Taxonomy" id="1146883"/>
    <lineage>
        <taxon>Bacteria</taxon>
        <taxon>Bacillati</taxon>
        <taxon>Actinomycetota</taxon>
        <taxon>Actinomycetes</taxon>
        <taxon>Geodermatophilales</taxon>
        <taxon>Geodermatophilaceae</taxon>
        <taxon>Blastococcus</taxon>
    </lineage>
</organism>
<sequence length="56" mass="6387">MTAFRGAYADPTLSSHERWLVPLGLTVAVGTWWMGFPSRVDDTYGRHSAPKPQRRR</sequence>
<feature type="transmembrane region" description="Helical" evidence="1">
    <location>
        <begin position="19"/>
        <end position="36"/>
    </location>
</feature>
<dbReference type="AlphaFoldDB" id="H6RW22"/>
<name>H6RW22_BLASD</name>
<dbReference type="EMBL" id="FO117623">
    <property type="protein sequence ID" value="CCG02039.1"/>
    <property type="molecule type" value="Genomic_DNA"/>
</dbReference>
<reference evidence="2 3" key="1">
    <citation type="journal article" date="2012" name="J. Bacteriol.">
        <title>Genome Sequence of Blastococcus saxobsidens DD2, a Stone-Inhabiting Bacterium.</title>
        <authorList>
            <person name="Chouaia B."/>
            <person name="Crotti E."/>
            <person name="Brusetti L."/>
            <person name="Daffonchio D."/>
            <person name="Essoussi I."/>
            <person name="Nouioui I."/>
            <person name="Sbissi I."/>
            <person name="Ghodhbane-Gtari F."/>
            <person name="Gtari M."/>
            <person name="Vacherie B."/>
            <person name="Barbe V."/>
            <person name="Medigue C."/>
            <person name="Gury J."/>
            <person name="Pujic P."/>
            <person name="Normand P."/>
        </authorList>
    </citation>
    <scope>NUCLEOTIDE SEQUENCE [LARGE SCALE GENOMIC DNA]</scope>
    <source>
        <strain evidence="2 3">DD2</strain>
    </source>
</reference>
<evidence type="ECO:0000313" key="3">
    <source>
        <dbReference type="Proteomes" id="UP000007517"/>
    </source>
</evidence>
<keyword evidence="1" id="KW-1133">Transmembrane helix</keyword>
<evidence type="ECO:0000313" key="2">
    <source>
        <dbReference type="EMBL" id="CCG02039.1"/>
    </source>
</evidence>
<accession>H6RW22</accession>
<keyword evidence="1" id="KW-0812">Transmembrane</keyword>
<protein>
    <submittedName>
        <fullName evidence="2">Uncharacterized protein</fullName>
    </submittedName>
</protein>
<reference evidence="3" key="2">
    <citation type="submission" date="2012-02" db="EMBL/GenBank/DDBJ databases">
        <title>Complete genome sequence of Blastococcus saxobsidens strain DD2.</title>
        <authorList>
            <person name="Genoscope."/>
        </authorList>
    </citation>
    <scope>NUCLEOTIDE SEQUENCE [LARGE SCALE GENOMIC DNA]</scope>
    <source>
        <strain evidence="3">DD2</strain>
    </source>
</reference>
<dbReference type="STRING" id="1146883.BLASA_1095"/>
<keyword evidence="3" id="KW-1185">Reference proteome</keyword>
<evidence type="ECO:0000256" key="1">
    <source>
        <dbReference type="SAM" id="Phobius"/>
    </source>
</evidence>
<dbReference type="Proteomes" id="UP000007517">
    <property type="component" value="Chromosome"/>
</dbReference>
<keyword evidence="1" id="KW-0472">Membrane</keyword>
<dbReference type="HOGENOM" id="CLU_3005028_0_0_11"/>
<gene>
    <name evidence="2" type="ordered locus">BLASA_1095</name>
</gene>
<dbReference type="KEGG" id="bsd:BLASA_1095"/>
<proteinExistence type="predicted"/>